<evidence type="ECO:0000313" key="2">
    <source>
        <dbReference type="EMBL" id="QNR24304.1"/>
    </source>
</evidence>
<evidence type="ECO:0000256" key="1">
    <source>
        <dbReference type="SAM" id="SignalP"/>
    </source>
</evidence>
<reference evidence="2 3" key="1">
    <citation type="submission" date="2020-08" db="EMBL/GenBank/DDBJ databases">
        <title>Croceimicrobium hydrocarbonivorans gen. nov., sp. nov., a novel marine bacterium isolated from a bacterial consortium that degrades polyethylene terephthalate.</title>
        <authorList>
            <person name="Liu R."/>
        </authorList>
    </citation>
    <scope>NUCLEOTIDE SEQUENCE [LARGE SCALE GENOMIC DNA]</scope>
    <source>
        <strain evidence="2 3">A20-9</strain>
    </source>
</reference>
<feature type="chain" id="PRO_5028951993" evidence="1">
    <location>
        <begin position="20"/>
        <end position="256"/>
    </location>
</feature>
<organism evidence="2 3">
    <name type="scientific">Croceimicrobium hydrocarbonivorans</name>
    <dbReference type="NCBI Taxonomy" id="2761580"/>
    <lineage>
        <taxon>Bacteria</taxon>
        <taxon>Pseudomonadati</taxon>
        <taxon>Bacteroidota</taxon>
        <taxon>Flavobacteriia</taxon>
        <taxon>Flavobacteriales</taxon>
        <taxon>Owenweeksiaceae</taxon>
        <taxon>Croceimicrobium</taxon>
    </lineage>
</organism>
<evidence type="ECO:0000313" key="3">
    <source>
        <dbReference type="Proteomes" id="UP000516305"/>
    </source>
</evidence>
<name>A0A7H0VF06_9FLAO</name>
<dbReference type="Proteomes" id="UP000516305">
    <property type="component" value="Chromosome"/>
</dbReference>
<protein>
    <submittedName>
        <fullName evidence="2">Uncharacterized protein</fullName>
    </submittedName>
</protein>
<accession>A0A7H0VF06</accession>
<dbReference type="RefSeq" id="WP_210758831.1">
    <property type="nucleotide sequence ID" value="NZ_CP060139.1"/>
</dbReference>
<dbReference type="PROSITE" id="PS51257">
    <property type="entry name" value="PROKAR_LIPOPROTEIN"/>
    <property type="match status" value="1"/>
</dbReference>
<keyword evidence="3" id="KW-1185">Reference proteome</keyword>
<sequence>MVRKVIALILVCLISGACTNPEDQAQEEQLNRMEKLIEEIVAYKSSYLYIIMKEIESGSPQKYRKFKYNEFISAIRKHVDDFRALDTINPQDWLDFQNKCHAFEKKFFIDSLLPASLSSTDQAYLKREALIWQYGITQEISKNISICYTEPKSIIANRFYYDSIRKAYTFDFQSTYINGKEYLSIDSIYDIGKNQLIPIPKLESPRWNLAFDSLPEGNYKLYGQYHSIWNNSESNFTPIETEFHVPIKADVIEQFY</sequence>
<dbReference type="EMBL" id="CP060139">
    <property type="protein sequence ID" value="QNR24304.1"/>
    <property type="molecule type" value="Genomic_DNA"/>
</dbReference>
<feature type="signal peptide" evidence="1">
    <location>
        <begin position="1"/>
        <end position="19"/>
    </location>
</feature>
<gene>
    <name evidence="2" type="ORF">H4K34_00255</name>
</gene>
<keyword evidence="1" id="KW-0732">Signal</keyword>
<dbReference type="KEGG" id="chyd:H4K34_00255"/>
<dbReference type="AlphaFoldDB" id="A0A7H0VF06"/>
<proteinExistence type="predicted"/>